<feature type="active site" description="Proton acceptor; specific for L-alanine" evidence="4">
    <location>
        <position position="491"/>
    </location>
</feature>
<feature type="active site" description="Proton acceptor; specific for D-alanine" evidence="4">
    <location>
        <position position="37"/>
    </location>
</feature>
<dbReference type="Pfam" id="PF01168">
    <property type="entry name" value="Ala_racemase_N"/>
    <property type="match status" value="1"/>
</dbReference>
<dbReference type="EMBL" id="CP097160">
    <property type="protein sequence ID" value="UQN14307.1"/>
    <property type="molecule type" value="Genomic_DNA"/>
</dbReference>
<dbReference type="PRINTS" id="PR00992">
    <property type="entry name" value="ALARACEMASE"/>
</dbReference>
<name>A0ABY4MVY7_9MICO</name>
<proteinExistence type="inferred from homology"/>
<dbReference type="GO" id="GO:0008784">
    <property type="term" value="F:alanine racemase activity"/>
    <property type="evidence" value="ECO:0007669"/>
    <property type="project" value="UniProtKB-EC"/>
</dbReference>
<comment type="similarity">
    <text evidence="4">Belongs to the alanine racemase family.</text>
</comment>
<dbReference type="SUPFAM" id="SSF50621">
    <property type="entry name" value="Alanine racemase C-terminal domain-like"/>
    <property type="match status" value="2"/>
</dbReference>
<feature type="modified residue" description="N6-(pyridoxal phosphate)lysine" evidence="4">
    <location>
        <position position="37"/>
    </location>
</feature>
<dbReference type="InterPro" id="IPR009006">
    <property type="entry name" value="Ala_racemase/Decarboxylase_C"/>
</dbReference>
<comment type="pathway">
    <text evidence="4">Amino-acid biosynthesis; D-alanine biosynthesis; D-alanine from L-alanine: step 1/1.</text>
</comment>
<keyword evidence="2 4" id="KW-0663">Pyridoxal phosphate</keyword>
<protein>
    <recommendedName>
        <fullName evidence="4">Alanine racemase</fullName>
        <ecNumber evidence="4">5.1.1.1</ecNumber>
    </recommendedName>
</protein>
<dbReference type="Gene3D" id="3.20.20.10">
    <property type="entry name" value="Alanine racemase"/>
    <property type="match status" value="1"/>
</dbReference>
<keyword evidence="3 4" id="KW-0413">Isomerase</keyword>
<dbReference type="InterPro" id="IPR029066">
    <property type="entry name" value="PLP-binding_barrel"/>
</dbReference>
<evidence type="ECO:0000256" key="3">
    <source>
        <dbReference type="ARBA" id="ARBA00023235"/>
    </source>
</evidence>
<dbReference type="InterPro" id="IPR020622">
    <property type="entry name" value="Ala_racemase_pyridoxalP-BS"/>
</dbReference>
<feature type="region of interest" description="Disordered" evidence="5">
    <location>
        <begin position="358"/>
        <end position="379"/>
    </location>
</feature>
<evidence type="ECO:0000313" key="7">
    <source>
        <dbReference type="EMBL" id="UQN14307.1"/>
    </source>
</evidence>
<evidence type="ECO:0000259" key="6">
    <source>
        <dbReference type="SMART" id="SM01005"/>
    </source>
</evidence>
<evidence type="ECO:0000256" key="2">
    <source>
        <dbReference type="ARBA" id="ARBA00022898"/>
    </source>
</evidence>
<evidence type="ECO:0000256" key="4">
    <source>
        <dbReference type="HAMAP-Rule" id="MF_01201"/>
    </source>
</evidence>
<dbReference type="EC" id="5.1.1.1" evidence="4"/>
<dbReference type="Pfam" id="PF00842">
    <property type="entry name" value="Ala_racemase_C"/>
    <property type="match status" value="2"/>
</dbReference>
<organism evidence="7">
    <name type="scientific">Gulosibacter sediminis</name>
    <dbReference type="NCBI Taxonomy" id="1729695"/>
    <lineage>
        <taxon>Bacteria</taxon>
        <taxon>Bacillati</taxon>
        <taxon>Actinomycetota</taxon>
        <taxon>Actinomycetes</taxon>
        <taxon>Micrococcales</taxon>
        <taxon>Microbacteriaceae</taxon>
        <taxon>Gulosibacter</taxon>
    </lineage>
</organism>
<evidence type="ECO:0000256" key="1">
    <source>
        <dbReference type="ARBA" id="ARBA00001933"/>
    </source>
</evidence>
<evidence type="ECO:0000256" key="5">
    <source>
        <dbReference type="SAM" id="MobiDB-lite"/>
    </source>
</evidence>
<dbReference type="PANTHER" id="PTHR30511:SF0">
    <property type="entry name" value="ALANINE RACEMASE, CATABOLIC-RELATED"/>
    <property type="match status" value="1"/>
</dbReference>
<feature type="binding site" evidence="4">
    <location>
        <position position="539"/>
    </location>
    <ligand>
        <name>substrate</name>
    </ligand>
</feature>
<dbReference type="Gene3D" id="2.40.37.10">
    <property type="entry name" value="Lyase, Ornithine Decarboxylase, Chain A, domain 1"/>
    <property type="match status" value="3"/>
</dbReference>
<dbReference type="SMART" id="SM01005">
    <property type="entry name" value="Ala_racemase_C"/>
    <property type="match status" value="1"/>
</dbReference>
<dbReference type="PROSITE" id="PS00395">
    <property type="entry name" value="ALANINE_RACEMASE"/>
    <property type="match status" value="1"/>
</dbReference>
<accession>A0ABY4MVY7</accession>
<comment type="cofactor">
    <cofactor evidence="1 4">
        <name>pyridoxal 5'-phosphate</name>
        <dbReference type="ChEBI" id="CHEBI:597326"/>
    </cofactor>
</comment>
<dbReference type="HAMAP" id="MF_01201">
    <property type="entry name" value="Ala_racemase"/>
    <property type="match status" value="1"/>
</dbReference>
<dbReference type="InterPro" id="IPR011079">
    <property type="entry name" value="Ala_racemase_C"/>
</dbReference>
<dbReference type="InterPro" id="IPR000821">
    <property type="entry name" value="Ala_racemase"/>
</dbReference>
<dbReference type="SUPFAM" id="SSF51419">
    <property type="entry name" value="PLP-binding barrel"/>
    <property type="match status" value="1"/>
</dbReference>
<dbReference type="PANTHER" id="PTHR30511">
    <property type="entry name" value="ALANINE RACEMASE"/>
    <property type="match status" value="1"/>
</dbReference>
<sequence length="602" mass="64502">MTQRAPAPRIHVDLDAVRHNLRVFADAVQVPVIAIVKANAYGHGMVEVGRAALAAGASALGVADVDEALALRAAGITSPVIAWLDAPSIDFGAAVEAGIELGFSSPQHLAMLADWIEREGRVDGPARVHIKLDTGLGRNGVREPDWPAMFTLASDYEARGYFEVRGLMSHFSGTSDADDAEQIAAFDRAAALAETFGLQPSLRHLAATAGALRFPEARYDATRLGIALYGLDPIAPDARCGLELRPALTLTAHVRRYDVDDMPRWLLDVGQVDGLLPVAEGELLLQDEAGDRWRLERVDACHCVVTPLGDVERSAHRRVTVIGGTASADDWAAASGTINYEVTTRLSPRIVREYHGGVAEHPSHSARRRTPERPASASPLPEFVIDDAELAARLQQLAEAGTALDLTADAYGFGLERVLGLAAGLRLNYLVRRPHDLAALREFGVSATVEPFAPAATRAAYGLADDTRAPAVLRSELAQIKRVHEGQGVSYGYEWHASETTTIGLVPVGYADAIPRSAAHRAELLVRETPAPLVGRVAMDQVVVNLGDRDGAPGEPVRLWGPRSSDFSLQDWAGWTGLCVEGLVAGLGTRVQRRSARDNEAV</sequence>
<comment type="function">
    <text evidence="4">Catalyzes the interconversion of L-alanine and D-alanine. May also act on other amino acids.</text>
</comment>
<dbReference type="InterPro" id="IPR001608">
    <property type="entry name" value="Ala_racemase_N"/>
</dbReference>
<comment type="catalytic activity">
    <reaction evidence="4">
        <text>L-alanine = D-alanine</text>
        <dbReference type="Rhea" id="RHEA:20249"/>
        <dbReference type="ChEBI" id="CHEBI:57416"/>
        <dbReference type="ChEBI" id="CHEBI:57972"/>
        <dbReference type="EC" id="5.1.1.1"/>
    </reaction>
</comment>
<reference evidence="7" key="1">
    <citation type="submission" date="2022-05" db="EMBL/GenBank/DDBJ databases">
        <title>Complete genome sequence of toluene-degrading Gulosibacter sediminis strain ACHW.36C.</title>
        <authorList>
            <person name="Wai A.C."/>
            <person name="Lai G.K."/>
            <person name="Griffin S.D."/>
            <person name="Leung F.C."/>
        </authorList>
    </citation>
    <scope>NUCLEOTIDE SEQUENCE [LARGE SCALE GENOMIC DNA]</scope>
    <source>
        <strain evidence="7">ACHW.36C</strain>
    </source>
</reference>
<feature type="domain" description="Alanine racemase C-terminal" evidence="6">
    <location>
        <begin position="470"/>
        <end position="596"/>
    </location>
</feature>
<feature type="binding site" evidence="4">
    <location>
        <position position="138"/>
    </location>
    <ligand>
        <name>substrate</name>
    </ligand>
</feature>
<gene>
    <name evidence="7" type="ORF">M3M28_09620</name>
</gene>